<keyword evidence="5" id="KW-0597">Phosphoprotein</keyword>
<dbReference type="GeneID" id="92086423"/>
<dbReference type="PANTHER" id="PTHR43047">
    <property type="entry name" value="TWO-COMPONENT HISTIDINE PROTEIN KINASE"/>
    <property type="match status" value="1"/>
</dbReference>
<dbReference type="Gene3D" id="3.30.450.40">
    <property type="match status" value="1"/>
</dbReference>
<evidence type="ECO:0000313" key="11">
    <source>
        <dbReference type="Proteomes" id="UP001480595"/>
    </source>
</evidence>
<dbReference type="SMART" id="SM00388">
    <property type="entry name" value="HisKA"/>
    <property type="match status" value="1"/>
</dbReference>
<evidence type="ECO:0000256" key="1">
    <source>
        <dbReference type="ARBA" id="ARBA00000085"/>
    </source>
</evidence>
<evidence type="ECO:0000259" key="7">
    <source>
        <dbReference type="PROSITE" id="PS50011"/>
    </source>
</evidence>
<name>A0ABR1WUZ7_9PEZI</name>
<feature type="domain" description="Protein kinase" evidence="7">
    <location>
        <begin position="41"/>
        <end position="382"/>
    </location>
</feature>
<feature type="compositionally biased region" description="Low complexity" evidence="6">
    <location>
        <begin position="463"/>
        <end position="474"/>
    </location>
</feature>
<dbReference type="SUPFAM" id="SSF47384">
    <property type="entry name" value="Homodimeric domain of signal transducing histidine kinase"/>
    <property type="match status" value="1"/>
</dbReference>
<dbReference type="InterPro" id="IPR003018">
    <property type="entry name" value="GAF"/>
</dbReference>
<dbReference type="SUPFAM" id="SSF52172">
    <property type="entry name" value="CheY-like"/>
    <property type="match status" value="1"/>
</dbReference>
<dbReference type="InterPro" id="IPR005467">
    <property type="entry name" value="His_kinase_dom"/>
</dbReference>
<feature type="region of interest" description="Disordered" evidence="6">
    <location>
        <begin position="58"/>
        <end position="106"/>
    </location>
</feature>
<dbReference type="Pfam" id="PF02518">
    <property type="entry name" value="HATPase_c"/>
    <property type="match status" value="1"/>
</dbReference>
<feature type="domain" description="Response regulatory" evidence="9">
    <location>
        <begin position="2140"/>
        <end position="2262"/>
    </location>
</feature>
<dbReference type="CDD" id="cd00082">
    <property type="entry name" value="HisKA"/>
    <property type="match status" value="1"/>
</dbReference>
<feature type="compositionally biased region" description="Polar residues" evidence="6">
    <location>
        <begin position="2419"/>
        <end position="2430"/>
    </location>
</feature>
<dbReference type="RefSeq" id="XP_066721501.1">
    <property type="nucleotide sequence ID" value="XM_066853360.1"/>
</dbReference>
<protein>
    <recommendedName>
        <fullName evidence="2">histidine kinase</fullName>
        <ecNumber evidence="2">2.7.13.3</ecNumber>
    </recommendedName>
</protein>
<comment type="catalytic activity">
    <reaction evidence="1">
        <text>ATP + protein L-histidine = ADP + protein N-phospho-L-histidine.</text>
        <dbReference type="EC" id="2.7.13.3"/>
    </reaction>
</comment>
<dbReference type="Gene3D" id="1.10.287.130">
    <property type="match status" value="1"/>
</dbReference>
<comment type="caution">
    <text evidence="10">The sequence shown here is derived from an EMBL/GenBank/DDBJ whole genome shotgun (WGS) entry which is preliminary data.</text>
</comment>
<evidence type="ECO:0000313" key="10">
    <source>
        <dbReference type="EMBL" id="KAK8086977.1"/>
    </source>
</evidence>
<keyword evidence="10" id="KW-0723">Serine/threonine-protein kinase</keyword>
<dbReference type="Pfam" id="PF00072">
    <property type="entry name" value="Response_reg"/>
    <property type="match status" value="1"/>
</dbReference>
<dbReference type="PROSITE" id="PS50011">
    <property type="entry name" value="PROTEIN_KINASE_DOM"/>
    <property type="match status" value="1"/>
</dbReference>
<dbReference type="Gene3D" id="3.40.50.2300">
    <property type="match status" value="1"/>
</dbReference>
<evidence type="ECO:0000256" key="3">
    <source>
        <dbReference type="ARBA" id="ARBA00022679"/>
    </source>
</evidence>
<dbReference type="InterPro" id="IPR001789">
    <property type="entry name" value="Sig_transdc_resp-reg_receiver"/>
</dbReference>
<evidence type="ECO:0000259" key="8">
    <source>
        <dbReference type="PROSITE" id="PS50109"/>
    </source>
</evidence>
<dbReference type="InterPro" id="IPR000719">
    <property type="entry name" value="Prot_kinase_dom"/>
</dbReference>
<dbReference type="InterPro" id="IPR003661">
    <property type="entry name" value="HisK_dim/P_dom"/>
</dbReference>
<sequence>MDGGSVVVIDDQLDPPARILERLGQIAGYSWESPDLVHSTYDNWHVAGTRFVSPFSAATTPSQYVTSPPTYAGRSSTSPAPQDEIASDKSSASTPNASGPDLSNLEEQPVVARVSYHVLREERVFHTCKNLIATSDPNGDHIVKPIDLIRLPPQPSDRGPIVVAIYESPGPNYLSEVMDLGPAYYYAKRVEDRWEADRREHFNLDEPISLQHFLDFAIGATQCLEILHHRHGMIHGEIRGDTFHYNIGENRVKLTGFGSGLRTFEHGLTSTGWSTLSKELGAKHKLVYISPEQTGRMPAEPDTRTDIYSIGILFWQLLTQQPVFNAPTPLDIIQSVLGKRIPLVSTTRLDAPDVLGRIIQKCTAKNIHDRYHSVSGLRFDFQMVKEHLARGDNLALRSWKIASRDVSSFFMLPTNMIGRSMERQAMIKVIERVARTHQSSVATGNRFSDGSALSNDFLDAADGSSEGASSVEGGPNRRSGSFTNQTLSADTRPPRTGFSSLLNGNDAPTISGETASSGHSSGAPRITRAWERHQSVSFETKSLTDSFGDRQTRHSGIESNCSLSRQLGSTKFRRRGHCEVVVIEGAGGLGKSTLAQQVLADAKRRGYCATSKFDTARRTAFGPLLKLVSSLFRQVFVERNTETPLHMALKEYVRPIWPMLHKLLGLPEHLFGPAETMVQRSASAAQSPSKNDNIRATIRRRGSSPGSSPGAQARSPRVPSATSQNILRIFTTYHFICFVLDDLHYSDDESLELITQMIGARLKMVVIVTYRPEEIAAEKVMKVLQPSDSEEHPKANGPRITRIVLEPLIESEIQHYVASTLCRPIPEIEPLAIVIQAKTQGNPFYMREMLGAAYRSKCIWYEYKENRWLYDLNKLFDQFKSEHDYDLLDTDFVTRRLSELPPASRSLLAWASLVGTSFSFQLICTLLDLDSNTVDCMCTEGSELHTRYTKEEAVAGLQAAIAAYIIVQGETDDRFRFTHDRYIQAASCLRECNKSNMHFHIAQTLMKESLYSGIRSRDSTASHICEALSEIKARVKSRKPYRKYLIERASVAVENGARPTAAKYFSSAIELLQETDPWDETQDDVEYEETLQLYLRAAECYVYMGQNTTAHRFLDTIFHYARTAGDKASAWLIQSRISAQNGDSHTALSILKSSLEQLQVDFDDGPSVTFESLDAEFMKLSAQVAATDRMALLNSPSSDPQLVSVGAILADACTAAWWSDSLSFYNLTLTMLRLHLNQGSYPQSATAFLYVATIALTRFNMVGFAAELGSQAMELLDRLRDPFSSARGYMIYTNLVAHVRIPIGVTVSQLEQAIEFAAAAGDRLSVILSFGYSAQTRLYASENYADLEAICQYCCEEISGWHLDTRGGPMLISVRQTCRAMAGKTQTSKPLEVMSDPQHSSTGYKDWLSSAARDDGRSLLLYEANEIIPMYLYGHYEQACEIGRRCIEKIQLLWSGRNTRVVLLFYSLSLTGLLFQKLGDPRNKAEDLQNEVQDTMALLQGYNKQIKDWQIVSDVNYLSWSRYMDALIAELSRDHGEAMRLYETGLDHASEHNFTFEEALGNFLMAGFFIRQSARRSARAVLRESVGLWQQLGAIGIARRIEEEHALLLYGPTQNMRTVEAGVQTDFAGDTASVAYPEDDDVQRSQQATIAESRETRMAAWRGSVQPESGVGLPTLDMIDLHAILMSSQVISSVLQVDTLLRTMCDVILQTCGGSATQAAIVVQDEEAEEEAWCVAASGEPDKGAAAHMPPRPLAGTSLVAENVVLYCTRFREAVFIPDLIKDERFGNVSEMWLQRNPLSKAVIAIPICHGSKPLLGVLYLEGEPGAFTDRNVTVLQLLVNQIGISYSNALSMKAIEKVSAENVGMVEVQKQALAQALEAETKAKHAEAKALRNVKIAEEAAKAKSIFLANVSHELRTPLNGVIGNSELLETATSTENNSRWPTLFESRQTYSLAVINDILDFSKIEADKMKLYIVANREKTSKKNVKIIQDINLPPMLIYGDPIRLHQVLGNLISNSLKFTEDGAVTIGARIDSETAENATLTFWVRDTGIGIPREQLIKLFQPFSQADASTARNLIETMMKGRIELESEENIGTTVWFSVTFDKAKPEVSAGDAQTIHMPQIIDKPQKTAKNSTNPPPNPFMDLTRIPKDEIRVCIAEDNLINQRIAIQYAVEGLREQAKSGNPYHVVLMDVQMPILDGYEATKLLRRDDIEIVRKVLVIAMTASAIQGDREKCLAAGMNDYLAKPVKADLLRRKLDTYITGQVLPPLAPSRISPMPPTPPLIEQASGSNYYMDNQPAPSPPIISTSDMNGSAVSLVPAQTNQLALRPAQPPSQPSNESMNPGSVSDSSSIIETPGSATPAPTAPKDAKRQPRKLTKSRHNSEVIEKEKLDKPEKPEKPDKQEKQEKPKAVLKKTQRSSVTSLEQAATQEKEGPASQGDGRRTSLASLSSLGSRSFFSKGGS</sequence>
<feature type="compositionally biased region" description="Basic and acidic residues" evidence="6">
    <location>
        <begin position="2382"/>
        <end position="2411"/>
    </location>
</feature>
<dbReference type="SMART" id="SM00448">
    <property type="entry name" value="REC"/>
    <property type="match status" value="1"/>
</dbReference>
<dbReference type="SUPFAM" id="SSF52540">
    <property type="entry name" value="P-loop containing nucleoside triphosphate hydrolases"/>
    <property type="match status" value="1"/>
</dbReference>
<feature type="compositionally biased region" description="Low complexity" evidence="6">
    <location>
        <begin position="2445"/>
        <end position="2464"/>
    </location>
</feature>
<dbReference type="PROSITE" id="PS50110">
    <property type="entry name" value="RESPONSE_REGULATORY"/>
    <property type="match status" value="1"/>
</dbReference>
<feature type="compositionally biased region" description="Polar residues" evidence="6">
    <location>
        <begin position="478"/>
        <end position="489"/>
    </location>
</feature>
<feature type="compositionally biased region" description="Polar residues" evidence="6">
    <location>
        <begin position="2337"/>
        <end position="2354"/>
    </location>
</feature>
<dbReference type="InterPro" id="IPR041664">
    <property type="entry name" value="AAA_16"/>
</dbReference>
<feature type="domain" description="Histidine kinase" evidence="8">
    <location>
        <begin position="1911"/>
        <end position="2106"/>
    </location>
</feature>
<dbReference type="Pfam" id="PF13185">
    <property type="entry name" value="GAF_2"/>
    <property type="match status" value="1"/>
</dbReference>
<dbReference type="Pfam" id="PF13191">
    <property type="entry name" value="AAA_16"/>
    <property type="match status" value="1"/>
</dbReference>
<feature type="compositionally biased region" description="Polar residues" evidence="6">
    <location>
        <begin position="58"/>
        <end position="80"/>
    </location>
</feature>
<feature type="compositionally biased region" description="Polar residues" evidence="6">
    <location>
        <begin position="681"/>
        <end position="691"/>
    </location>
</feature>
<feature type="compositionally biased region" description="Low complexity" evidence="6">
    <location>
        <begin position="2356"/>
        <end position="2367"/>
    </location>
</feature>
<dbReference type="SMART" id="SM00387">
    <property type="entry name" value="HATPase_c"/>
    <property type="match status" value="1"/>
</dbReference>
<feature type="region of interest" description="Disordered" evidence="6">
    <location>
        <begin position="2273"/>
        <end position="2312"/>
    </location>
</feature>
<dbReference type="InterPro" id="IPR011009">
    <property type="entry name" value="Kinase-like_dom_sf"/>
</dbReference>
<evidence type="ECO:0000256" key="5">
    <source>
        <dbReference type="PROSITE-ProRule" id="PRU00169"/>
    </source>
</evidence>
<dbReference type="GO" id="GO:0004674">
    <property type="term" value="F:protein serine/threonine kinase activity"/>
    <property type="evidence" value="ECO:0007669"/>
    <property type="project" value="UniProtKB-KW"/>
</dbReference>
<keyword evidence="3" id="KW-0808">Transferase</keyword>
<dbReference type="Pfam" id="PF00512">
    <property type="entry name" value="HisKA"/>
    <property type="match status" value="1"/>
</dbReference>
<evidence type="ECO:0000259" key="9">
    <source>
        <dbReference type="PROSITE" id="PS50110"/>
    </source>
</evidence>
<dbReference type="Gene3D" id="1.10.510.10">
    <property type="entry name" value="Transferase(Phosphotransferase) domain 1"/>
    <property type="match status" value="1"/>
</dbReference>
<organism evidence="10 11">
    <name type="scientific">Apiospora phragmitis</name>
    <dbReference type="NCBI Taxonomy" id="2905665"/>
    <lineage>
        <taxon>Eukaryota</taxon>
        <taxon>Fungi</taxon>
        <taxon>Dikarya</taxon>
        <taxon>Ascomycota</taxon>
        <taxon>Pezizomycotina</taxon>
        <taxon>Sordariomycetes</taxon>
        <taxon>Xylariomycetidae</taxon>
        <taxon>Amphisphaeriales</taxon>
        <taxon>Apiosporaceae</taxon>
        <taxon>Apiospora</taxon>
    </lineage>
</organism>
<feature type="region of interest" description="Disordered" evidence="6">
    <location>
        <begin position="2326"/>
        <end position="2464"/>
    </location>
</feature>
<feature type="region of interest" description="Disordered" evidence="6">
    <location>
        <begin position="681"/>
        <end position="719"/>
    </location>
</feature>
<dbReference type="InterPro" id="IPR036097">
    <property type="entry name" value="HisK_dim/P_sf"/>
</dbReference>
<dbReference type="CDD" id="cd17546">
    <property type="entry name" value="REC_hyHK_CKI1_RcsC-like"/>
    <property type="match status" value="1"/>
</dbReference>
<keyword evidence="4 10" id="KW-0418">Kinase</keyword>
<feature type="compositionally biased region" description="Polar residues" evidence="6">
    <location>
        <begin position="497"/>
        <end position="520"/>
    </location>
</feature>
<dbReference type="SUPFAM" id="SSF56112">
    <property type="entry name" value="Protein kinase-like (PK-like)"/>
    <property type="match status" value="1"/>
</dbReference>
<dbReference type="InterPro" id="IPR036890">
    <property type="entry name" value="HATPase_C_sf"/>
</dbReference>
<feature type="compositionally biased region" description="Low complexity" evidence="6">
    <location>
        <begin position="703"/>
        <end position="716"/>
    </location>
</feature>
<dbReference type="Pfam" id="PF25058">
    <property type="entry name" value="ARM_TT21"/>
    <property type="match status" value="1"/>
</dbReference>
<evidence type="ECO:0000256" key="2">
    <source>
        <dbReference type="ARBA" id="ARBA00012438"/>
    </source>
</evidence>
<gene>
    <name evidence="10" type="ORF">PG994_001951</name>
</gene>
<feature type="modified residue" description="4-aspartylphosphate" evidence="5">
    <location>
        <position position="2193"/>
    </location>
</feature>
<dbReference type="EMBL" id="JAQQWL010000002">
    <property type="protein sequence ID" value="KAK8086977.1"/>
    <property type="molecule type" value="Genomic_DNA"/>
</dbReference>
<dbReference type="InterPro" id="IPR003594">
    <property type="entry name" value="HATPase_dom"/>
</dbReference>
<evidence type="ECO:0000256" key="4">
    <source>
        <dbReference type="ARBA" id="ARBA00022777"/>
    </source>
</evidence>
<proteinExistence type="predicted"/>
<dbReference type="SUPFAM" id="SSF55781">
    <property type="entry name" value="GAF domain-like"/>
    <property type="match status" value="1"/>
</dbReference>
<dbReference type="InterPro" id="IPR011006">
    <property type="entry name" value="CheY-like_superfamily"/>
</dbReference>
<dbReference type="Proteomes" id="UP001480595">
    <property type="component" value="Unassembled WGS sequence"/>
</dbReference>
<dbReference type="PROSITE" id="PS50109">
    <property type="entry name" value="HIS_KIN"/>
    <property type="match status" value="1"/>
</dbReference>
<feature type="compositionally biased region" description="Polar residues" evidence="6">
    <location>
        <begin position="88"/>
        <end position="97"/>
    </location>
</feature>
<dbReference type="EC" id="2.7.13.3" evidence="2"/>
<accession>A0ABR1WUZ7</accession>
<dbReference type="SMART" id="SM00220">
    <property type="entry name" value="S_TKc"/>
    <property type="match status" value="1"/>
</dbReference>
<dbReference type="Gene3D" id="3.40.50.300">
    <property type="entry name" value="P-loop containing nucleotide triphosphate hydrolases"/>
    <property type="match status" value="1"/>
</dbReference>
<evidence type="ECO:0000256" key="6">
    <source>
        <dbReference type="SAM" id="MobiDB-lite"/>
    </source>
</evidence>
<dbReference type="PANTHER" id="PTHR43047:SF46">
    <property type="entry name" value="HISTIDINE KINASE_RESPONSE REGULATOR, PUTATIVE (AFU_ORTHOLOGUE AFUA_3G12550)-RELATED"/>
    <property type="match status" value="1"/>
</dbReference>
<dbReference type="InterPro" id="IPR027417">
    <property type="entry name" value="P-loop_NTPase"/>
</dbReference>
<keyword evidence="11" id="KW-1185">Reference proteome</keyword>
<dbReference type="InterPro" id="IPR029016">
    <property type="entry name" value="GAF-like_dom_sf"/>
</dbReference>
<feature type="region of interest" description="Disordered" evidence="6">
    <location>
        <begin position="463"/>
        <end position="524"/>
    </location>
</feature>
<dbReference type="Gene3D" id="3.30.565.10">
    <property type="entry name" value="Histidine kinase-like ATPase, C-terminal domain"/>
    <property type="match status" value="1"/>
</dbReference>
<reference evidence="10 11" key="1">
    <citation type="submission" date="2023-01" db="EMBL/GenBank/DDBJ databases">
        <title>Analysis of 21 Apiospora genomes using comparative genomics revels a genus with tremendous synthesis potential of carbohydrate active enzymes and secondary metabolites.</title>
        <authorList>
            <person name="Sorensen T."/>
        </authorList>
    </citation>
    <scope>NUCLEOTIDE SEQUENCE [LARGE SCALE GENOMIC DNA]</scope>
    <source>
        <strain evidence="10 11">CBS 135458</strain>
    </source>
</reference>
<dbReference type="SUPFAM" id="SSF55874">
    <property type="entry name" value="ATPase domain of HSP90 chaperone/DNA topoisomerase II/histidine kinase"/>
    <property type="match status" value="1"/>
</dbReference>